<feature type="transmembrane region" description="Helical" evidence="1">
    <location>
        <begin position="130"/>
        <end position="148"/>
    </location>
</feature>
<keyword evidence="3" id="KW-1185">Reference proteome</keyword>
<feature type="transmembrane region" description="Helical" evidence="1">
    <location>
        <begin position="160"/>
        <end position="180"/>
    </location>
</feature>
<evidence type="ECO:0000313" key="2">
    <source>
        <dbReference type="EMBL" id="QIZ78677.1"/>
    </source>
</evidence>
<dbReference type="AlphaFoldDB" id="A0A6H1UHU7"/>
<feature type="transmembrane region" description="Helical" evidence="1">
    <location>
        <begin position="192"/>
        <end position="209"/>
    </location>
</feature>
<dbReference type="EMBL" id="CP051180">
    <property type="protein sequence ID" value="QIZ78677.1"/>
    <property type="molecule type" value="Genomic_DNA"/>
</dbReference>
<accession>A0A6H1UHU7</accession>
<protein>
    <submittedName>
        <fullName evidence="2">Uncharacterized protein</fullName>
    </submittedName>
</protein>
<sequence>MNQIETVQSVGTCNLIKWYRNTALLLCLISLAYLDAATLLYPFSCTLFMLLATATVVLICTLMPLKSFSPCHCQQHHCDPSRKLNGRLQLHSTNASLILLLISAFYSVPLDNSSMLTYVWANLFFLSRPLAMGCALVAAIGYALLYSADSQRLAARCHQLALLSGVLFLSGEISGSYWAAQGWGHSWSWSSHFFFSALIYLLLNLVFHFPPRWLATKQKMYAAKGSLLGFIVVVQLGYRLL</sequence>
<dbReference type="KEGG" id="fes:HER31_18290"/>
<reference evidence="2 3" key="1">
    <citation type="submission" date="2020-04" db="EMBL/GenBank/DDBJ databases">
        <title>Ferrimonas sp. S7 isolated from sea water.</title>
        <authorList>
            <person name="Bae S.S."/>
            <person name="Baek K."/>
        </authorList>
    </citation>
    <scope>NUCLEOTIDE SEQUENCE [LARGE SCALE GENOMIC DNA]</scope>
    <source>
        <strain evidence="2 3">S7</strain>
    </source>
</reference>
<dbReference type="Proteomes" id="UP000501602">
    <property type="component" value="Chromosome"/>
</dbReference>
<organism evidence="2 3">
    <name type="scientific">Ferrimonas lipolytica</name>
    <dbReference type="NCBI Taxonomy" id="2724191"/>
    <lineage>
        <taxon>Bacteria</taxon>
        <taxon>Pseudomonadati</taxon>
        <taxon>Pseudomonadota</taxon>
        <taxon>Gammaproteobacteria</taxon>
        <taxon>Alteromonadales</taxon>
        <taxon>Ferrimonadaceae</taxon>
        <taxon>Ferrimonas</taxon>
    </lineage>
</organism>
<keyword evidence="1" id="KW-1133">Transmembrane helix</keyword>
<evidence type="ECO:0000313" key="3">
    <source>
        <dbReference type="Proteomes" id="UP000501602"/>
    </source>
</evidence>
<keyword evidence="1" id="KW-0812">Transmembrane</keyword>
<feature type="transmembrane region" description="Helical" evidence="1">
    <location>
        <begin position="221"/>
        <end position="238"/>
    </location>
</feature>
<feature type="transmembrane region" description="Helical" evidence="1">
    <location>
        <begin position="47"/>
        <end position="65"/>
    </location>
</feature>
<gene>
    <name evidence="2" type="ORF">HER31_18290</name>
</gene>
<proteinExistence type="predicted"/>
<evidence type="ECO:0000256" key="1">
    <source>
        <dbReference type="SAM" id="Phobius"/>
    </source>
</evidence>
<keyword evidence="1" id="KW-0472">Membrane</keyword>
<feature type="transmembrane region" description="Helical" evidence="1">
    <location>
        <begin position="92"/>
        <end position="110"/>
    </location>
</feature>
<name>A0A6H1UHU7_9GAMM</name>
<dbReference type="RefSeq" id="WP_168662869.1">
    <property type="nucleotide sequence ID" value="NZ_CP051180.1"/>
</dbReference>
<feature type="transmembrane region" description="Helical" evidence="1">
    <location>
        <begin position="23"/>
        <end position="41"/>
    </location>
</feature>